<evidence type="ECO:0000313" key="4">
    <source>
        <dbReference type="Proteomes" id="UP000245591"/>
    </source>
</evidence>
<feature type="compositionally biased region" description="Polar residues" evidence="2">
    <location>
        <begin position="261"/>
        <end position="270"/>
    </location>
</feature>
<reference evidence="3 4" key="1">
    <citation type="journal article" date="2018" name="MBio">
        <title>Comparative Genomics Reveals the Core Gene Toolbox for the Fungus-Insect Symbiosis.</title>
        <authorList>
            <person name="Wang Y."/>
            <person name="Stata M."/>
            <person name="Wang W."/>
            <person name="Stajich J.E."/>
            <person name="White M.M."/>
            <person name="Moncalvo J.M."/>
        </authorList>
    </citation>
    <scope>NUCLEOTIDE SEQUENCE [LARGE SCALE GENOMIC DNA]</scope>
    <source>
        <strain evidence="3 4">AUS-126-30</strain>
    </source>
</reference>
<feature type="region of interest" description="Disordered" evidence="2">
    <location>
        <begin position="619"/>
        <end position="648"/>
    </location>
</feature>
<feature type="region of interest" description="Disordered" evidence="2">
    <location>
        <begin position="668"/>
        <end position="688"/>
    </location>
</feature>
<comment type="caution">
    <text evidence="3">The sequence shown here is derived from an EMBL/GenBank/DDBJ whole genome shotgun (WGS) entry which is preliminary data.</text>
</comment>
<dbReference type="GO" id="GO:0035091">
    <property type="term" value="F:phosphatidylinositol binding"/>
    <property type="evidence" value="ECO:0007669"/>
    <property type="project" value="InterPro"/>
</dbReference>
<sequence>MANNGAFPAMALVPESSVPTITGHVVTSQPVSEVTFTLEISSGSSAFQKNRKAEIPCYDFNVVKNIHNSPYTIKRTYMQFALLYLKLENFFGKSIKSFFSISRKLKPQKNLFDKLLNNHVLQNNSDVSQFVYALFSGKHLNIRNSIFVLQFFGPWSSDVEHFLSDSHRNKYRIPTLNFGRNNFDVVTKLQEKTTNQTNFLNLSVSSLSNNDDFVNVRTNLDITNNVSSPPQHQEQNSHTKKPVKLNINSVAKNYLRKAFSLRSNKSGENNKSQRNESETTNIPTNLPKIQPISPMYANITKFQTQGDRQNLHINPPTPKKPTLSRSKSVKDANQPSLQRNKLGSSLKYKTKKDQSTLKADADNNKSPNFFSNVDLRVGNNFKTEWAKSTEELVYKRIKDLHLSKHYPNERTLKQIPEFDLQKLPGNKMTSYKKTEFTMDETNNKPLDSYDKKPALINPDTKKNTFYLNPSYSFDYIDDPQISITEQETKTIPDKVDQLETKEKKEPGGEYDPKLSTFVELYNSQSLLGKFEVYKDASLENLNASINKYLKSREFKNKSVAVDDINSISLVHEENNLPIITDKLDEIEKLLQSRTGPFVLKIDLSAKYFDLNLLSTDFNKDPIKNNDKNSPQSQNNINGTLEESSKVSPTIPISKDDLLRVYTQRVHEVYGNDTAPQPPEKISRKPSISKRQALWGKDGIIPRNDSFLQKVQNDSNLDLEKFNPSSTSLTGGRNNKSGNLNSEESSVLNSAQVSRSPSLSRNKNIKPESKKASIEKNTEISLKDALSIEPRSSIYKGSNSSFRALAIPKIPISDPNSSAPFNVYLMETSQPNAPELQISKSTLSVKSTQYSDIVKSLGTKEILIGPDISRNTSLSGSKTQSSISEDDSSSNETSLNRKFSLKKLSSIVDRKRSSKGVETGKESAKDVKLPETSNKEKQTTEENHSNPKGLIRSISLRTQNAILGSIRRKPSTGNKKQGSEHDANEVSPLKEVKVSYSENYKSAISSRKFGSRRVLSTIRDSRAIISEMEQKLREKKNEHLIVKKNDNALHLDKELLALPKLSDEQIRNLVSIDAFGVSKFLVTSKTHKLSLLKNDTIHCKITIGNDCSIMIPVPKTIIYPKLRDAIITKFIGCGYALVSLKKLVLVYNSKGGILEIVDSNSSLERLTTSLENRRAELLEQELAAIEENYDIVNKSVNTPVRENFIANRVRNESISSKSPNIAEDLPRLFDIERSFCEYVFKVQMYMLTEDMVNFINCQAKSDGYE</sequence>
<gene>
    <name evidence="3" type="ORF">BB558_002450</name>
</gene>
<name>A0A2U1J8Y7_SMIAN</name>
<feature type="compositionally biased region" description="Basic and acidic residues" evidence="2">
    <location>
        <begin position="351"/>
        <end position="363"/>
    </location>
</feature>
<dbReference type="Proteomes" id="UP000245591">
    <property type="component" value="Unassembled WGS sequence"/>
</dbReference>
<evidence type="ECO:0000313" key="3">
    <source>
        <dbReference type="EMBL" id="PWA01438.1"/>
    </source>
</evidence>
<feature type="region of interest" description="Disordered" evidence="2">
    <location>
        <begin position="717"/>
        <end position="773"/>
    </location>
</feature>
<feature type="coiled-coil region" evidence="1">
    <location>
        <begin position="1017"/>
        <end position="1044"/>
    </location>
</feature>
<keyword evidence="4" id="KW-1185">Reference proteome</keyword>
<feature type="region of interest" description="Disordered" evidence="2">
    <location>
        <begin position="866"/>
        <end position="894"/>
    </location>
</feature>
<feature type="region of interest" description="Disordered" evidence="2">
    <location>
        <begin position="223"/>
        <end position="245"/>
    </location>
</feature>
<feature type="region of interest" description="Disordered" evidence="2">
    <location>
        <begin position="259"/>
        <end position="291"/>
    </location>
</feature>
<evidence type="ECO:0000256" key="2">
    <source>
        <dbReference type="SAM" id="MobiDB-lite"/>
    </source>
</evidence>
<evidence type="ECO:0008006" key="5">
    <source>
        <dbReference type="Google" id="ProtNLM"/>
    </source>
</evidence>
<feature type="compositionally biased region" description="Basic and acidic residues" evidence="2">
    <location>
        <begin position="764"/>
        <end position="773"/>
    </location>
</feature>
<keyword evidence="1" id="KW-0175">Coiled coil</keyword>
<organism evidence="3 4">
    <name type="scientific">Smittium angustum</name>
    <dbReference type="NCBI Taxonomy" id="133377"/>
    <lineage>
        <taxon>Eukaryota</taxon>
        <taxon>Fungi</taxon>
        <taxon>Fungi incertae sedis</taxon>
        <taxon>Zoopagomycota</taxon>
        <taxon>Kickxellomycotina</taxon>
        <taxon>Harpellomycetes</taxon>
        <taxon>Harpellales</taxon>
        <taxon>Legeriomycetaceae</taxon>
        <taxon>Smittium</taxon>
    </lineage>
</organism>
<proteinExistence type="predicted"/>
<accession>A0A2U1J8Y7</accession>
<feature type="compositionally biased region" description="Polar residues" evidence="2">
    <location>
        <begin position="627"/>
        <end position="647"/>
    </location>
</feature>
<dbReference type="InterPro" id="IPR036871">
    <property type="entry name" value="PX_dom_sf"/>
</dbReference>
<feature type="region of interest" description="Disordered" evidence="2">
    <location>
        <begin position="909"/>
        <end position="986"/>
    </location>
</feature>
<feature type="compositionally biased region" description="Basic and acidic residues" evidence="2">
    <location>
        <begin position="917"/>
        <end position="944"/>
    </location>
</feature>
<dbReference type="EMBL" id="MBFU01000169">
    <property type="protein sequence ID" value="PWA01438.1"/>
    <property type="molecule type" value="Genomic_DNA"/>
</dbReference>
<feature type="compositionally biased region" description="Polar residues" evidence="2">
    <location>
        <begin position="323"/>
        <end position="343"/>
    </location>
</feature>
<dbReference type="Gene3D" id="3.30.1520.10">
    <property type="entry name" value="Phox-like domain"/>
    <property type="match status" value="1"/>
</dbReference>
<feature type="compositionally biased region" description="Basic and acidic residues" evidence="2">
    <location>
        <begin position="976"/>
        <end position="986"/>
    </location>
</feature>
<feature type="region of interest" description="Disordered" evidence="2">
    <location>
        <begin position="305"/>
        <end position="369"/>
    </location>
</feature>
<feature type="compositionally biased region" description="Polar residues" evidence="2">
    <location>
        <begin position="750"/>
        <end position="761"/>
    </location>
</feature>
<dbReference type="AlphaFoldDB" id="A0A2U1J8Y7"/>
<feature type="compositionally biased region" description="Polar residues" evidence="2">
    <location>
        <begin position="722"/>
        <end position="735"/>
    </location>
</feature>
<evidence type="ECO:0000256" key="1">
    <source>
        <dbReference type="SAM" id="Coils"/>
    </source>
</evidence>
<feature type="compositionally biased region" description="Low complexity" evidence="2">
    <location>
        <begin position="736"/>
        <end position="749"/>
    </location>
</feature>
<protein>
    <recommendedName>
        <fullName evidence="5">PX domain-containing protein</fullName>
    </recommendedName>
</protein>
<feature type="coiled-coil region" evidence="1">
    <location>
        <begin position="1159"/>
        <end position="1194"/>
    </location>
</feature>
<feature type="compositionally biased region" description="Polar residues" evidence="2">
    <location>
        <begin position="223"/>
        <end position="236"/>
    </location>
</feature>